<evidence type="ECO:0000256" key="2">
    <source>
        <dbReference type="ARBA" id="ARBA00022723"/>
    </source>
</evidence>
<keyword evidence="4 8" id="KW-0863">Zinc-finger</keyword>
<feature type="domain" description="C2H2-type" evidence="10">
    <location>
        <begin position="231"/>
        <end position="258"/>
    </location>
</feature>
<keyword evidence="2" id="KW-0479">Metal-binding</keyword>
<evidence type="ECO:0000313" key="11">
    <source>
        <dbReference type="EMBL" id="KAJ1721339.1"/>
    </source>
</evidence>
<keyword evidence="3" id="KW-0677">Repeat</keyword>
<organism evidence="11 12">
    <name type="scientific">Coemansia erecta</name>
    <dbReference type="NCBI Taxonomy" id="147472"/>
    <lineage>
        <taxon>Eukaryota</taxon>
        <taxon>Fungi</taxon>
        <taxon>Fungi incertae sedis</taxon>
        <taxon>Zoopagomycota</taxon>
        <taxon>Kickxellomycotina</taxon>
        <taxon>Kickxellomycetes</taxon>
        <taxon>Kickxellales</taxon>
        <taxon>Kickxellaceae</taxon>
        <taxon>Coemansia</taxon>
    </lineage>
</organism>
<evidence type="ECO:0000256" key="9">
    <source>
        <dbReference type="SAM" id="MobiDB-lite"/>
    </source>
</evidence>
<protein>
    <submittedName>
        <fullName evidence="11">Transcription factor IIIA</fullName>
    </submittedName>
</protein>
<dbReference type="PROSITE" id="PS00028">
    <property type="entry name" value="ZINC_FINGER_C2H2_1"/>
    <property type="match status" value="10"/>
</dbReference>
<dbReference type="FunFam" id="3.30.160.60:FF:002343">
    <property type="entry name" value="Zinc finger protein 33A"/>
    <property type="match status" value="1"/>
</dbReference>
<accession>A0A9W7XZP1</accession>
<dbReference type="SUPFAM" id="SSF57667">
    <property type="entry name" value="beta-beta-alpha zinc fingers"/>
    <property type="match status" value="5"/>
</dbReference>
<evidence type="ECO:0000256" key="5">
    <source>
        <dbReference type="ARBA" id="ARBA00022833"/>
    </source>
</evidence>
<keyword evidence="7" id="KW-0539">Nucleus</keyword>
<proteinExistence type="predicted"/>
<keyword evidence="5" id="KW-0862">Zinc</keyword>
<evidence type="ECO:0000313" key="12">
    <source>
        <dbReference type="Proteomes" id="UP001149813"/>
    </source>
</evidence>
<dbReference type="PANTHER" id="PTHR16515:SF66">
    <property type="entry name" value="C2H2-TYPE DOMAIN-CONTAINING PROTEIN"/>
    <property type="match status" value="1"/>
</dbReference>
<dbReference type="Pfam" id="PF00096">
    <property type="entry name" value="zf-C2H2"/>
    <property type="match status" value="7"/>
</dbReference>
<dbReference type="SMART" id="SM00355">
    <property type="entry name" value="ZnF_C2H2"/>
    <property type="match status" value="10"/>
</dbReference>
<sequence length="404" mass="45587">MIHTVESSDSAVGLPEAKRQRTSESSELSGLLTPTESPDTSSNTTVTTPSQQRPKNYKCAHCPKTFTRPCRLTEHENTHTGERPFLCMYPGCNKAYTRETHLAVHARTHSLERKYPCTQTGCSAAFNTNQHLKRHLATHETSSRPFACTYADCTRTFAKRNQLHVHVCSHTGELPYACSECSQSFKYPSQLQKHRVAHTEMITYHCAKCSQSFGKWSELQAHRREHGPKWHACDVCGKEFKRRHMLGRHLLTHDPERPMFCCSFDECSRFYLDENSLDMHVRAVHDGERKRYACESEGCGKSFAYRHTLRRHAARAHGASADEKDAGAKRTRGKARKVLRSPTMIEVASGMAYANPEISGRTHACTVSGCPFRFKRAIDLEVHLGTVHGQVETDDDSESGSESE</sequence>
<dbReference type="Gene3D" id="3.30.160.60">
    <property type="entry name" value="Classic Zinc Finger"/>
    <property type="match status" value="7"/>
</dbReference>
<gene>
    <name evidence="11" type="primary">GTF3A</name>
    <name evidence="11" type="ORF">LPJ53_004118</name>
</gene>
<dbReference type="InterPro" id="IPR036236">
    <property type="entry name" value="Znf_C2H2_sf"/>
</dbReference>
<feature type="domain" description="C2H2-type" evidence="10">
    <location>
        <begin position="292"/>
        <end position="322"/>
    </location>
</feature>
<dbReference type="AlphaFoldDB" id="A0A9W7XZP1"/>
<feature type="domain" description="C2H2-type" evidence="10">
    <location>
        <begin position="115"/>
        <end position="145"/>
    </location>
</feature>
<feature type="region of interest" description="Disordered" evidence="9">
    <location>
        <begin position="314"/>
        <end position="335"/>
    </location>
</feature>
<feature type="domain" description="C2H2-type" evidence="10">
    <location>
        <begin position="57"/>
        <end position="84"/>
    </location>
</feature>
<feature type="region of interest" description="Disordered" evidence="9">
    <location>
        <begin position="1"/>
        <end position="56"/>
    </location>
</feature>
<dbReference type="InterPro" id="IPR050331">
    <property type="entry name" value="Zinc_finger"/>
</dbReference>
<dbReference type="OrthoDB" id="427030at2759"/>
<comment type="subcellular location">
    <subcellularLocation>
        <location evidence="1">Nucleus</location>
    </subcellularLocation>
</comment>
<evidence type="ECO:0000256" key="8">
    <source>
        <dbReference type="PROSITE-ProRule" id="PRU00042"/>
    </source>
</evidence>
<evidence type="ECO:0000256" key="1">
    <source>
        <dbReference type="ARBA" id="ARBA00004123"/>
    </source>
</evidence>
<dbReference type="FunFam" id="3.30.160.60:FF:001465">
    <property type="entry name" value="Zinc finger protein 560"/>
    <property type="match status" value="1"/>
</dbReference>
<dbReference type="Proteomes" id="UP001149813">
    <property type="component" value="Unassembled WGS sequence"/>
</dbReference>
<keyword evidence="6" id="KW-0238">DNA-binding</keyword>
<evidence type="ECO:0000256" key="6">
    <source>
        <dbReference type="ARBA" id="ARBA00023125"/>
    </source>
</evidence>
<dbReference type="EMBL" id="JANBOJ010000178">
    <property type="protein sequence ID" value="KAJ1721339.1"/>
    <property type="molecule type" value="Genomic_DNA"/>
</dbReference>
<feature type="compositionally biased region" description="Low complexity" evidence="9">
    <location>
        <begin position="25"/>
        <end position="37"/>
    </location>
</feature>
<feature type="domain" description="C2H2-type" evidence="10">
    <location>
        <begin position="85"/>
        <end position="114"/>
    </location>
</feature>
<feature type="domain" description="C2H2-type" evidence="10">
    <location>
        <begin position="146"/>
        <end position="175"/>
    </location>
</feature>
<reference evidence="11" key="1">
    <citation type="submission" date="2022-07" db="EMBL/GenBank/DDBJ databases">
        <title>Phylogenomic reconstructions and comparative analyses of Kickxellomycotina fungi.</title>
        <authorList>
            <person name="Reynolds N.K."/>
            <person name="Stajich J.E."/>
            <person name="Barry K."/>
            <person name="Grigoriev I.V."/>
            <person name="Crous P."/>
            <person name="Smith M.E."/>
        </authorList>
    </citation>
    <scope>NUCLEOTIDE SEQUENCE</scope>
    <source>
        <strain evidence="11">NBRC 32514</strain>
    </source>
</reference>
<dbReference type="FunFam" id="3.30.160.60:FF:000125">
    <property type="entry name" value="Putative zinc finger protein 143"/>
    <property type="match status" value="1"/>
</dbReference>
<evidence type="ECO:0000256" key="4">
    <source>
        <dbReference type="ARBA" id="ARBA00022771"/>
    </source>
</evidence>
<evidence type="ECO:0000256" key="3">
    <source>
        <dbReference type="ARBA" id="ARBA00022737"/>
    </source>
</evidence>
<dbReference type="PANTHER" id="PTHR16515">
    <property type="entry name" value="PR DOMAIN ZINC FINGER PROTEIN"/>
    <property type="match status" value="1"/>
</dbReference>
<feature type="compositionally biased region" description="Polar residues" evidence="9">
    <location>
        <begin position="1"/>
        <end position="10"/>
    </location>
</feature>
<feature type="domain" description="C2H2-type" evidence="10">
    <location>
        <begin position="176"/>
        <end position="199"/>
    </location>
</feature>
<dbReference type="GO" id="GO:0000122">
    <property type="term" value="P:negative regulation of transcription by RNA polymerase II"/>
    <property type="evidence" value="ECO:0007669"/>
    <property type="project" value="UniProtKB-ARBA"/>
</dbReference>
<name>A0A9W7XZP1_9FUNG</name>
<dbReference type="PROSITE" id="PS50157">
    <property type="entry name" value="ZINC_FINGER_C2H2_2"/>
    <property type="match status" value="9"/>
</dbReference>
<dbReference type="GO" id="GO:0008270">
    <property type="term" value="F:zinc ion binding"/>
    <property type="evidence" value="ECO:0007669"/>
    <property type="project" value="UniProtKB-KW"/>
</dbReference>
<dbReference type="InterPro" id="IPR013087">
    <property type="entry name" value="Znf_C2H2_type"/>
</dbReference>
<dbReference type="GO" id="GO:0005634">
    <property type="term" value="C:nucleus"/>
    <property type="evidence" value="ECO:0007669"/>
    <property type="project" value="UniProtKB-SubCell"/>
</dbReference>
<keyword evidence="12" id="KW-1185">Reference proteome</keyword>
<feature type="domain" description="C2H2-type" evidence="10">
    <location>
        <begin position="260"/>
        <end position="290"/>
    </location>
</feature>
<dbReference type="GO" id="GO:0003677">
    <property type="term" value="F:DNA binding"/>
    <property type="evidence" value="ECO:0007669"/>
    <property type="project" value="UniProtKB-KW"/>
</dbReference>
<feature type="domain" description="C2H2-type" evidence="10">
    <location>
        <begin position="204"/>
        <end position="226"/>
    </location>
</feature>
<feature type="compositionally biased region" description="Polar residues" evidence="9">
    <location>
        <begin position="38"/>
        <end position="54"/>
    </location>
</feature>
<evidence type="ECO:0000259" key="10">
    <source>
        <dbReference type="PROSITE" id="PS50157"/>
    </source>
</evidence>
<evidence type="ECO:0000256" key="7">
    <source>
        <dbReference type="ARBA" id="ARBA00023242"/>
    </source>
</evidence>
<comment type="caution">
    <text evidence="11">The sequence shown here is derived from an EMBL/GenBank/DDBJ whole genome shotgun (WGS) entry which is preliminary data.</text>
</comment>